<dbReference type="AlphaFoldDB" id="A0A486XMF8"/>
<dbReference type="GO" id="GO:0043683">
    <property type="term" value="P:type IV pilus assembly"/>
    <property type="evidence" value="ECO:0007669"/>
    <property type="project" value="InterPro"/>
</dbReference>
<dbReference type="Pfam" id="PF16074">
    <property type="entry name" value="PilW"/>
    <property type="match status" value="1"/>
</dbReference>
<accession>A0A486XMF8</accession>
<dbReference type="EMBL" id="CAAJGR010000072">
    <property type="protein sequence ID" value="VHO02577.1"/>
    <property type="molecule type" value="Genomic_DNA"/>
</dbReference>
<proteinExistence type="predicted"/>
<evidence type="ECO:0000313" key="1">
    <source>
        <dbReference type="EMBL" id="VHO02577.1"/>
    </source>
</evidence>
<organism evidence="1">
    <name type="scientific">Rheinheimera sp. BAL341</name>
    <dbReference type="NCBI Taxonomy" id="1708203"/>
    <lineage>
        <taxon>Bacteria</taxon>
        <taxon>Pseudomonadati</taxon>
        <taxon>Pseudomonadota</taxon>
        <taxon>Gammaproteobacteria</taxon>
        <taxon>Chromatiales</taxon>
        <taxon>Chromatiaceae</taxon>
        <taxon>Rheinheimera</taxon>
    </lineage>
</organism>
<reference evidence="1" key="1">
    <citation type="submission" date="2019-04" db="EMBL/GenBank/DDBJ databases">
        <authorList>
            <person name="Brambilla D."/>
        </authorList>
    </citation>
    <scope>NUCLEOTIDE SEQUENCE</scope>
    <source>
        <strain evidence="1">BAL1</strain>
    </source>
</reference>
<gene>
    <name evidence="1" type="ORF">BAL341_919</name>
</gene>
<sequence>MSRDFRSAAFSGCGNKPEIVNVAVAANTAPPADWASWGNGILGYDNNPPNIAGMTVITGTDAVRMMYGAGQGVSVTAHNTATSTFTTNDNPIANGISAGELMIVCDSNAQAAIFVASAVAGPPVNQVQHLQSATANVSPNLGLPIGSIATFGVGGMLMPLESIAWFVAVNANGENSLYRSFVTGGVERAEEIVTGIENLQLEYEELLGINRPGVWRTANNVTNWGAVIAVRATITLDTGDVMSEQLGDINHVAANRQRMP</sequence>
<dbReference type="InterPro" id="IPR032092">
    <property type="entry name" value="PilW"/>
</dbReference>
<protein>
    <submittedName>
        <fullName evidence="1">Type IV fimbrial biogenesis protein PilW</fullName>
    </submittedName>
</protein>
<name>A0A486XMF8_9GAMM</name>